<dbReference type="GO" id="GO:0005886">
    <property type="term" value="C:plasma membrane"/>
    <property type="evidence" value="ECO:0007669"/>
    <property type="project" value="TreeGrafter"/>
</dbReference>
<dbReference type="InterPro" id="IPR039391">
    <property type="entry name" value="Phytocyanin-like"/>
</dbReference>
<feature type="transmembrane region" description="Helical" evidence="2">
    <location>
        <begin position="140"/>
        <end position="160"/>
    </location>
</feature>
<dbReference type="AlphaFoldDB" id="A0AAD1Z035"/>
<name>A0AAD1Z035_9LAMI</name>
<keyword evidence="6" id="KW-1185">Reference proteome</keyword>
<evidence type="ECO:0000259" key="4">
    <source>
        <dbReference type="PROSITE" id="PS51485"/>
    </source>
</evidence>
<dbReference type="InterPro" id="IPR003245">
    <property type="entry name" value="Phytocyanin_dom"/>
</dbReference>
<evidence type="ECO:0000313" key="5">
    <source>
        <dbReference type="EMBL" id="CAI9757867.1"/>
    </source>
</evidence>
<evidence type="ECO:0000256" key="1">
    <source>
        <dbReference type="SAM" id="MobiDB-lite"/>
    </source>
</evidence>
<feature type="domain" description="Phytocyanin" evidence="4">
    <location>
        <begin position="23"/>
        <end position="130"/>
    </location>
</feature>
<dbReference type="PROSITE" id="PS51485">
    <property type="entry name" value="PHYTOCYANIN"/>
    <property type="match status" value="1"/>
</dbReference>
<dbReference type="CDD" id="cd04216">
    <property type="entry name" value="Phytocyanin"/>
    <property type="match status" value="1"/>
</dbReference>
<reference evidence="5" key="1">
    <citation type="submission" date="2023-05" db="EMBL/GenBank/DDBJ databases">
        <authorList>
            <person name="Huff M."/>
        </authorList>
    </citation>
    <scope>NUCLEOTIDE SEQUENCE</scope>
</reference>
<dbReference type="InterPro" id="IPR008972">
    <property type="entry name" value="Cupredoxin"/>
</dbReference>
<feature type="region of interest" description="Disordered" evidence="1">
    <location>
        <begin position="95"/>
        <end position="134"/>
    </location>
</feature>
<dbReference type="PANTHER" id="PTHR33021:SF193">
    <property type="entry name" value="OS06G0218600 PROTEIN"/>
    <property type="match status" value="1"/>
</dbReference>
<keyword evidence="3" id="KW-0732">Signal</keyword>
<keyword evidence="2" id="KW-1133">Transmembrane helix</keyword>
<accession>A0AAD1Z035</accession>
<dbReference type="Proteomes" id="UP000834106">
    <property type="component" value="Chromosome 3"/>
</dbReference>
<sequence length="161" mass="16298">MAGFTGLILSLIICCGVAISVATDYTVGDTSGWSIGADYSTWTSGKTFAVGDTLVFNYPSGHTVDEVSENDYTSCTTGNSISTDSSGATSVTLKTAASAGGGSPSGTTTTPTSSTTVSPATPRTITTPTAGTVPQSSSAATLYTVSALFISWCLILESFLW</sequence>
<feature type="compositionally biased region" description="Low complexity" evidence="1">
    <location>
        <begin position="105"/>
        <end position="134"/>
    </location>
</feature>
<feature type="chain" id="PRO_5041963216" description="Phytocyanin domain-containing protein" evidence="3">
    <location>
        <begin position="19"/>
        <end position="161"/>
    </location>
</feature>
<evidence type="ECO:0000256" key="3">
    <source>
        <dbReference type="SAM" id="SignalP"/>
    </source>
</evidence>
<gene>
    <name evidence="5" type="ORF">FPE_LOCUS5297</name>
</gene>
<evidence type="ECO:0000313" key="6">
    <source>
        <dbReference type="Proteomes" id="UP000834106"/>
    </source>
</evidence>
<dbReference type="Gene3D" id="2.60.40.420">
    <property type="entry name" value="Cupredoxins - blue copper proteins"/>
    <property type="match status" value="1"/>
</dbReference>
<keyword evidence="2" id="KW-0812">Transmembrane</keyword>
<dbReference type="GO" id="GO:0009055">
    <property type="term" value="F:electron transfer activity"/>
    <property type="evidence" value="ECO:0007669"/>
    <property type="project" value="InterPro"/>
</dbReference>
<keyword evidence="2" id="KW-0472">Membrane</keyword>
<protein>
    <recommendedName>
        <fullName evidence="4">Phytocyanin domain-containing protein</fullName>
    </recommendedName>
</protein>
<dbReference type="PANTHER" id="PTHR33021">
    <property type="entry name" value="BLUE COPPER PROTEIN"/>
    <property type="match status" value="1"/>
</dbReference>
<dbReference type="EMBL" id="OU503038">
    <property type="protein sequence ID" value="CAI9757867.1"/>
    <property type="molecule type" value="Genomic_DNA"/>
</dbReference>
<evidence type="ECO:0000256" key="2">
    <source>
        <dbReference type="SAM" id="Phobius"/>
    </source>
</evidence>
<dbReference type="Pfam" id="PF02298">
    <property type="entry name" value="Cu_bind_like"/>
    <property type="match status" value="1"/>
</dbReference>
<feature type="signal peptide" evidence="3">
    <location>
        <begin position="1"/>
        <end position="18"/>
    </location>
</feature>
<organism evidence="5 6">
    <name type="scientific">Fraxinus pennsylvanica</name>
    <dbReference type="NCBI Taxonomy" id="56036"/>
    <lineage>
        <taxon>Eukaryota</taxon>
        <taxon>Viridiplantae</taxon>
        <taxon>Streptophyta</taxon>
        <taxon>Embryophyta</taxon>
        <taxon>Tracheophyta</taxon>
        <taxon>Spermatophyta</taxon>
        <taxon>Magnoliopsida</taxon>
        <taxon>eudicotyledons</taxon>
        <taxon>Gunneridae</taxon>
        <taxon>Pentapetalae</taxon>
        <taxon>asterids</taxon>
        <taxon>lamiids</taxon>
        <taxon>Lamiales</taxon>
        <taxon>Oleaceae</taxon>
        <taxon>Oleeae</taxon>
        <taxon>Fraxinus</taxon>
    </lineage>
</organism>
<proteinExistence type="predicted"/>
<dbReference type="SUPFAM" id="SSF49503">
    <property type="entry name" value="Cupredoxins"/>
    <property type="match status" value="1"/>
</dbReference>